<name>A0A5J5KTP6_9MICC</name>
<organism evidence="2 3">
    <name type="scientific">Kocuria coralli</name>
    <dbReference type="NCBI Taxonomy" id="1461025"/>
    <lineage>
        <taxon>Bacteria</taxon>
        <taxon>Bacillati</taxon>
        <taxon>Actinomycetota</taxon>
        <taxon>Actinomycetes</taxon>
        <taxon>Micrococcales</taxon>
        <taxon>Micrococcaceae</taxon>
        <taxon>Kocuria</taxon>
    </lineage>
</organism>
<evidence type="ECO:0008006" key="4">
    <source>
        <dbReference type="Google" id="ProtNLM"/>
    </source>
</evidence>
<dbReference type="OrthoDB" id="3757919at2"/>
<dbReference type="Pfam" id="PF13589">
    <property type="entry name" value="HATPase_c_3"/>
    <property type="match status" value="1"/>
</dbReference>
<feature type="compositionally biased region" description="Low complexity" evidence="1">
    <location>
        <begin position="536"/>
        <end position="557"/>
    </location>
</feature>
<dbReference type="EMBL" id="SZWF01000032">
    <property type="protein sequence ID" value="KAA9393013.1"/>
    <property type="molecule type" value="Genomic_DNA"/>
</dbReference>
<proteinExistence type="predicted"/>
<dbReference type="InterPro" id="IPR036890">
    <property type="entry name" value="HATPase_C_sf"/>
</dbReference>
<reference evidence="2 3" key="1">
    <citation type="submission" date="2019-05" db="EMBL/GenBank/DDBJ databases">
        <title>Kocuria coralli sp. nov., a novel actinobacterium isolated from coral reef seawater.</title>
        <authorList>
            <person name="Li J."/>
        </authorList>
    </citation>
    <scope>NUCLEOTIDE SEQUENCE [LARGE SCALE GENOMIC DNA]</scope>
    <source>
        <strain evidence="2 3">SCSIO 13007</strain>
    </source>
</reference>
<evidence type="ECO:0000313" key="3">
    <source>
        <dbReference type="Proteomes" id="UP000325957"/>
    </source>
</evidence>
<evidence type="ECO:0000256" key="1">
    <source>
        <dbReference type="SAM" id="MobiDB-lite"/>
    </source>
</evidence>
<gene>
    <name evidence="2" type="ORF">FCK90_14385</name>
</gene>
<dbReference type="AlphaFoldDB" id="A0A5J5KTP6"/>
<keyword evidence="3" id="KW-1185">Reference proteome</keyword>
<protein>
    <recommendedName>
        <fullName evidence="4">ATP-binding protein</fullName>
    </recommendedName>
</protein>
<dbReference type="RefSeq" id="WP_158035002.1">
    <property type="nucleotide sequence ID" value="NZ_ML708634.1"/>
</dbReference>
<accession>A0A5J5KTP6</accession>
<dbReference type="SUPFAM" id="SSF55874">
    <property type="entry name" value="ATPase domain of HSP90 chaperone/DNA topoisomerase II/histidine kinase"/>
    <property type="match status" value="1"/>
</dbReference>
<evidence type="ECO:0000313" key="2">
    <source>
        <dbReference type="EMBL" id="KAA9393013.1"/>
    </source>
</evidence>
<feature type="region of interest" description="Disordered" evidence="1">
    <location>
        <begin position="536"/>
        <end position="617"/>
    </location>
</feature>
<dbReference type="Gene3D" id="3.30.565.10">
    <property type="entry name" value="Histidine kinase-like ATPase, C-terminal domain"/>
    <property type="match status" value="1"/>
</dbReference>
<comment type="caution">
    <text evidence="2">The sequence shown here is derived from an EMBL/GenBank/DDBJ whole genome shotgun (WGS) entry which is preliminary data.</text>
</comment>
<sequence>MSFLSRSSPPTDSAPDGWISLPASTDVLHAIGGGHSFESALADIIDNSIDARASRVRIRFVLEDVRLIAVQIRDDGTGMSEETLVEAFRLGGRRDYKGTDLGHFGIGLKAASMRHANCLRVYSAVQTDAGLSVSAASLDPGDSPDGTLGIRVLDRRGAESGYAFGYESDPSESGTVIEWTGIRAASDSVSRGTRQEWLDHRLESTRAFLGLVFHRMLEAGDLRIEIDLFDAAELSAGIPRRIEPVNPFGYQISGHAGYPRTLEGALPDGSPIAATCHVLPPKGMDRGLPGKREDWQGLYVYRNARLLTVEAGWQGLAVAKSELRLARVAIDIADKLLPYVTPNPEKNGVILLPDYSNALQDAIDPESGISIAGYLDDSRTAWKESTKRTTEKPLTEVSGGLPALLLQQLGESFGWRTGHAPASIVWEEISRDDIFKVDLDRRLLVMNSAHAEQLGGEDSPQATAIAMLLYILVESNFTRTSHLRATTHDHLEQIDRALFAALYSDSDGDTNDAPRVRSTPPEALAKLRAALSASAFRSTSVRPSTTDQESTTSDEPSLGSAEPGLSTENVPDVFAQGDRTTEESSPANAPIADVALPDSSAPSSEPDRILHSPCQPGLSGPLDTDDLAAFEAYCDGAGIGEIAATLCREKASIAKSLALALFGAEAVDDDASLAPFHGLPYTPDERTRIVTAYRSGGSDSVVKIARDNRRTPLAIAWLLLDSPKRPVVVDRRVRKNVRRRLKTNSATGLNQIS</sequence>
<dbReference type="Proteomes" id="UP000325957">
    <property type="component" value="Unassembled WGS sequence"/>
</dbReference>